<dbReference type="Proteomes" id="UP001179842">
    <property type="component" value="Chromosome"/>
</dbReference>
<dbReference type="SUPFAM" id="SSF160443">
    <property type="entry name" value="SMR domain-like"/>
    <property type="match status" value="1"/>
</dbReference>
<dbReference type="InterPro" id="IPR036063">
    <property type="entry name" value="Smr_dom_sf"/>
</dbReference>
<feature type="domain" description="Smr" evidence="1">
    <location>
        <begin position="11"/>
        <end position="62"/>
    </location>
</feature>
<gene>
    <name evidence="2" type="ORF">QEG99_03030</name>
</gene>
<dbReference type="PROSITE" id="PS50828">
    <property type="entry name" value="SMR"/>
    <property type="match status" value="1"/>
</dbReference>
<protein>
    <submittedName>
        <fullName evidence="2">Smr/MutS family protein</fullName>
    </submittedName>
</protein>
<dbReference type="EMBL" id="CP122979">
    <property type="protein sequence ID" value="WGI36418.1"/>
    <property type="molecule type" value="Genomic_DNA"/>
</dbReference>
<reference evidence="2" key="1">
    <citation type="submission" date="2023-04" db="EMBL/GenBank/DDBJ databases">
        <title>Completed genome of Mycoplasma lagogenitalium type strain 12MS.</title>
        <authorList>
            <person name="Spergser J."/>
        </authorList>
    </citation>
    <scope>NUCLEOTIDE SEQUENCE</scope>
    <source>
        <strain evidence="2">12MS</strain>
    </source>
</reference>
<evidence type="ECO:0000313" key="3">
    <source>
        <dbReference type="Proteomes" id="UP001179842"/>
    </source>
</evidence>
<accession>A0ABY8LV67</accession>
<sequence length="85" mass="9963">MNNNWDRKYTIDLHGQNSDDAIIKLSNALFSFSNNENLDELEIIVGKGTGVLKIFIRDFLEKEGHFFIETEERDSFIVLKNNLKW</sequence>
<proteinExistence type="predicted"/>
<dbReference type="InterPro" id="IPR002625">
    <property type="entry name" value="Smr_dom"/>
</dbReference>
<name>A0ABY8LV67_9BACT</name>
<evidence type="ECO:0000313" key="2">
    <source>
        <dbReference type="EMBL" id="WGI36418.1"/>
    </source>
</evidence>
<dbReference type="Gene3D" id="3.30.1370.110">
    <property type="match status" value="1"/>
</dbReference>
<evidence type="ECO:0000259" key="1">
    <source>
        <dbReference type="PROSITE" id="PS50828"/>
    </source>
</evidence>
<keyword evidence="3" id="KW-1185">Reference proteome</keyword>
<organism evidence="2 3">
    <name type="scientific">Mesomycoplasma lagogenitalium</name>
    <dbReference type="NCBI Taxonomy" id="171286"/>
    <lineage>
        <taxon>Bacteria</taxon>
        <taxon>Bacillati</taxon>
        <taxon>Mycoplasmatota</taxon>
        <taxon>Mycoplasmoidales</taxon>
        <taxon>Metamycoplasmataceae</taxon>
        <taxon>Mesomycoplasma</taxon>
    </lineage>
</organism>
<dbReference type="Pfam" id="PF01713">
    <property type="entry name" value="Smr"/>
    <property type="match status" value="1"/>
</dbReference>
<dbReference type="RefSeq" id="WP_280101719.1">
    <property type="nucleotide sequence ID" value="NZ_CP122979.1"/>
</dbReference>